<dbReference type="GO" id="GO:0008430">
    <property type="term" value="F:selenium binding"/>
    <property type="evidence" value="ECO:0007669"/>
    <property type="project" value="InterPro"/>
</dbReference>
<evidence type="ECO:0000313" key="3">
    <source>
        <dbReference type="Proteomes" id="UP000694843"/>
    </source>
</evidence>
<dbReference type="KEGG" id="hazt:108671812"/>
<protein>
    <submittedName>
        <fullName evidence="4">Methanethiol oxidase</fullName>
    </submittedName>
</protein>
<dbReference type="OrthoDB" id="10252446at2759"/>
<keyword evidence="3" id="KW-1185">Reference proteome</keyword>
<sequence length="402" mass="44942">MSCKNNGPGYATPLAAMLGPRERLVWLPCIATSAQPDYLATVDVDPDSSTYCQVIHRLHMPHTGDELHHMGWNTCSSCHGDKTCVRDKLVVPALRSGRVYIVDVSNETKPTMFKVLEDDLKKLDLSYPHTSHCLPTGEIMISTMGDGEGNAKGAFATFNSRTFESTGLWTQDMVPFGYDFWYQPGHDVLISSEWGAPSAFSGGFNPSDVAAGKFGTHLNVFSWSSRKLLQRIDLGPEGVMPLEIRFLHDPNATEGYVGCALYANVFRFYREESGQWAAHKVISVPPKKVQGWVMEDMPGVMTDILVSLDDKFLYFSNWVHGDVRQYDITDTRNPKLVGQLFLGGSIVKGGQCGGYIVGAPQMLQLSLDGTRLYVSTSLYYAWDYQFYPETKTLVFYLPEYHY</sequence>
<dbReference type="RefSeq" id="XP_047739888.1">
    <property type="nucleotide sequence ID" value="XM_047883932.1"/>
</dbReference>
<proteinExistence type="inferred from homology"/>
<dbReference type="GeneID" id="108671812"/>
<dbReference type="PANTHER" id="PTHR23300:SF0">
    <property type="entry name" value="METHANETHIOL OXIDASE"/>
    <property type="match status" value="1"/>
</dbReference>
<evidence type="ECO:0000256" key="2">
    <source>
        <dbReference type="ARBA" id="ARBA00023266"/>
    </source>
</evidence>
<dbReference type="PANTHER" id="PTHR23300">
    <property type="entry name" value="METHANETHIOL OXIDASE"/>
    <property type="match status" value="1"/>
</dbReference>
<comment type="similarity">
    <text evidence="1">Belongs to the selenium-binding protein family.</text>
</comment>
<reference evidence="4" key="1">
    <citation type="submission" date="2025-08" db="UniProtKB">
        <authorList>
            <consortium name="RefSeq"/>
        </authorList>
    </citation>
    <scope>IDENTIFICATION</scope>
    <source>
        <tissue evidence="4">Whole organism</tissue>
    </source>
</reference>
<evidence type="ECO:0000313" key="4">
    <source>
        <dbReference type="RefSeq" id="XP_047739888.1"/>
    </source>
</evidence>
<organism evidence="3 4">
    <name type="scientific">Hyalella azteca</name>
    <name type="common">Amphipod</name>
    <dbReference type="NCBI Taxonomy" id="294128"/>
    <lineage>
        <taxon>Eukaryota</taxon>
        <taxon>Metazoa</taxon>
        <taxon>Ecdysozoa</taxon>
        <taxon>Arthropoda</taxon>
        <taxon>Crustacea</taxon>
        <taxon>Multicrustacea</taxon>
        <taxon>Malacostraca</taxon>
        <taxon>Eumalacostraca</taxon>
        <taxon>Peracarida</taxon>
        <taxon>Amphipoda</taxon>
        <taxon>Senticaudata</taxon>
        <taxon>Talitrida</taxon>
        <taxon>Talitroidea</taxon>
        <taxon>Hyalellidae</taxon>
        <taxon>Hyalella</taxon>
    </lineage>
</organism>
<keyword evidence="2" id="KW-0711">Selenium</keyword>
<dbReference type="AlphaFoldDB" id="A0A979FTF1"/>
<dbReference type="OMA" id="AYDFWWH"/>
<dbReference type="Pfam" id="PF05694">
    <property type="entry name" value="SBP56"/>
    <property type="match status" value="1"/>
</dbReference>
<dbReference type="Proteomes" id="UP000694843">
    <property type="component" value="Unplaced"/>
</dbReference>
<name>A0A979FTF1_HYAAZ</name>
<dbReference type="SUPFAM" id="SSF75011">
    <property type="entry name" value="3-carboxy-cis,cis-mucoante lactonizing enzyme"/>
    <property type="match status" value="1"/>
</dbReference>
<dbReference type="InterPro" id="IPR008826">
    <property type="entry name" value="Se-bd"/>
</dbReference>
<gene>
    <name evidence="4" type="primary">LOC108671812</name>
</gene>
<evidence type="ECO:0000256" key="1">
    <source>
        <dbReference type="ARBA" id="ARBA00005606"/>
    </source>
</evidence>
<accession>A0A979FTF1</accession>